<comment type="caution">
    <text evidence="3">The sequence shown here is derived from an EMBL/GenBank/DDBJ whole genome shotgun (WGS) entry which is preliminary data.</text>
</comment>
<feature type="compositionally biased region" description="Polar residues" evidence="1">
    <location>
        <begin position="83"/>
        <end position="94"/>
    </location>
</feature>
<evidence type="ECO:0000256" key="2">
    <source>
        <dbReference type="SAM" id="SignalP"/>
    </source>
</evidence>
<evidence type="ECO:0000313" key="4">
    <source>
        <dbReference type="Proteomes" id="UP001168524"/>
    </source>
</evidence>
<reference evidence="3" key="1">
    <citation type="submission" date="2023-06" db="EMBL/GenBank/DDBJ databases">
        <title>Two novel species of Acinetobacter isolated from motorbike repairing workshop in Vietnam.</title>
        <authorList>
            <person name="Le N.T.T."/>
        </authorList>
    </citation>
    <scope>NUCLEOTIDE SEQUENCE</scope>
    <source>
        <strain evidence="3">VNH17</strain>
    </source>
</reference>
<name>A0ABT7WJ57_9GAMM</name>
<organism evidence="3 4">
    <name type="scientific">Acinetobacter thutiue</name>
    <dbReference type="NCBI Taxonomy" id="2998078"/>
    <lineage>
        <taxon>Bacteria</taxon>
        <taxon>Pseudomonadati</taxon>
        <taxon>Pseudomonadota</taxon>
        <taxon>Gammaproteobacteria</taxon>
        <taxon>Moraxellales</taxon>
        <taxon>Moraxellaceae</taxon>
        <taxon>Acinetobacter</taxon>
    </lineage>
</organism>
<proteinExistence type="predicted"/>
<dbReference type="EMBL" id="JAUDZE010000001">
    <property type="protein sequence ID" value="MDN0012714.1"/>
    <property type="molecule type" value="Genomic_DNA"/>
</dbReference>
<protein>
    <submittedName>
        <fullName evidence="3">Uncharacterized protein</fullName>
    </submittedName>
</protein>
<evidence type="ECO:0000313" key="3">
    <source>
        <dbReference type="EMBL" id="MDN0012714.1"/>
    </source>
</evidence>
<feature type="region of interest" description="Disordered" evidence="1">
    <location>
        <begin position="66"/>
        <end position="125"/>
    </location>
</feature>
<keyword evidence="4" id="KW-1185">Reference proteome</keyword>
<accession>A0ABT7WJ57</accession>
<keyword evidence="2" id="KW-0732">Signal</keyword>
<gene>
    <name evidence="3" type="ORF">QTA56_00485</name>
</gene>
<evidence type="ECO:0000256" key="1">
    <source>
        <dbReference type="SAM" id="MobiDB-lite"/>
    </source>
</evidence>
<feature type="chain" id="PRO_5045096613" evidence="2">
    <location>
        <begin position="25"/>
        <end position="125"/>
    </location>
</feature>
<dbReference type="Proteomes" id="UP001168524">
    <property type="component" value="Unassembled WGS sequence"/>
</dbReference>
<sequence length="125" mass="13207">MNTKLILSSLICGLCFTVAAQANAKTTQDPQTQKYQQVCKGKKQGDAVSFAYKGVVFNGVCENDDAGKLAFQPPAPPAGTTPETQSRMSQTQSEPRPVSAPMPVDVPPMQPAPPVSDSDVEQTAP</sequence>
<feature type="compositionally biased region" description="Pro residues" evidence="1">
    <location>
        <begin position="98"/>
        <end position="114"/>
    </location>
</feature>
<dbReference type="RefSeq" id="WP_267979007.1">
    <property type="nucleotide sequence ID" value="NZ_JAPQKF010000001.1"/>
</dbReference>
<feature type="signal peptide" evidence="2">
    <location>
        <begin position="1"/>
        <end position="24"/>
    </location>
</feature>